<feature type="region of interest" description="Disordered" evidence="1">
    <location>
        <begin position="28"/>
        <end position="47"/>
    </location>
</feature>
<dbReference type="SMART" id="SM00382">
    <property type="entry name" value="AAA"/>
    <property type="match status" value="1"/>
</dbReference>
<dbReference type="Proteomes" id="UP000540423">
    <property type="component" value="Unassembled WGS sequence"/>
</dbReference>
<sequence length="239" mass="26620">MPDPAPLAGEAVMRRFKNILEARGLGDIEAGPVDDAPAPDEPGHPEYHRRRRADWALKRWETATPYRYQNATATDAAVLEWATAAATAPRDAGFLLLTGPFGTGKTHQAYGALRHIADTGPEHYEVIALTAPDMYALLRPQGSDRGPEYEVRRLMRVPLLLIDDLGTEKISEFTEEATYRLLNERYNECRPTIITSNLPTQDRNGPDLVDKLGERITSRLSQMTTVVEISGRDRRRGAA</sequence>
<feature type="domain" description="AAA+ ATPase" evidence="2">
    <location>
        <begin position="91"/>
        <end position="231"/>
    </location>
</feature>
<reference evidence="3 4" key="1">
    <citation type="submission" date="2020-08" db="EMBL/GenBank/DDBJ databases">
        <title>Genomic Encyclopedia of Type Strains, Phase IV (KMG-IV): sequencing the most valuable type-strain genomes for metagenomic binning, comparative biology and taxonomic classification.</title>
        <authorList>
            <person name="Goeker M."/>
        </authorList>
    </citation>
    <scope>NUCLEOTIDE SEQUENCE [LARGE SCALE GENOMIC DNA]</scope>
    <source>
        <strain evidence="3 4">DSM 40141</strain>
    </source>
</reference>
<proteinExistence type="predicted"/>
<keyword evidence="4" id="KW-1185">Reference proteome</keyword>
<dbReference type="AlphaFoldDB" id="A0A7X0HPZ3"/>
<dbReference type="GO" id="GO:0005524">
    <property type="term" value="F:ATP binding"/>
    <property type="evidence" value="ECO:0007669"/>
    <property type="project" value="InterPro"/>
</dbReference>
<accession>A0A7X0HPZ3</accession>
<dbReference type="InterPro" id="IPR002611">
    <property type="entry name" value="IstB_ATP-bd"/>
</dbReference>
<dbReference type="SUPFAM" id="SSF52540">
    <property type="entry name" value="P-loop containing nucleoside triphosphate hydrolases"/>
    <property type="match status" value="1"/>
</dbReference>
<organism evidence="3 4">
    <name type="scientific">Streptomyces candidus</name>
    <dbReference type="NCBI Taxonomy" id="67283"/>
    <lineage>
        <taxon>Bacteria</taxon>
        <taxon>Bacillati</taxon>
        <taxon>Actinomycetota</taxon>
        <taxon>Actinomycetes</taxon>
        <taxon>Kitasatosporales</taxon>
        <taxon>Streptomycetaceae</taxon>
        <taxon>Streptomyces</taxon>
    </lineage>
</organism>
<dbReference type="PANTHER" id="PTHR30050">
    <property type="entry name" value="CHROMOSOMAL REPLICATION INITIATOR PROTEIN DNAA"/>
    <property type="match status" value="1"/>
</dbReference>
<evidence type="ECO:0000259" key="2">
    <source>
        <dbReference type="SMART" id="SM00382"/>
    </source>
</evidence>
<gene>
    <name evidence="3" type="ORF">HNQ79_006773</name>
</gene>
<dbReference type="PANTHER" id="PTHR30050:SF4">
    <property type="entry name" value="ATP-BINDING PROTEIN RV3427C IN INSERTION SEQUENCE-RELATED"/>
    <property type="match status" value="1"/>
</dbReference>
<protein>
    <submittedName>
        <fullName evidence="3">DNA replication protein DnaC</fullName>
    </submittedName>
</protein>
<dbReference type="InterPro" id="IPR003593">
    <property type="entry name" value="AAA+_ATPase"/>
</dbReference>
<dbReference type="Pfam" id="PF01695">
    <property type="entry name" value="IstB_IS21"/>
    <property type="match status" value="1"/>
</dbReference>
<evidence type="ECO:0000256" key="1">
    <source>
        <dbReference type="SAM" id="MobiDB-lite"/>
    </source>
</evidence>
<evidence type="ECO:0000313" key="3">
    <source>
        <dbReference type="EMBL" id="MBB6440258.1"/>
    </source>
</evidence>
<dbReference type="CDD" id="cd00009">
    <property type="entry name" value="AAA"/>
    <property type="match status" value="1"/>
</dbReference>
<comment type="caution">
    <text evidence="3">The sequence shown here is derived from an EMBL/GenBank/DDBJ whole genome shotgun (WGS) entry which is preliminary data.</text>
</comment>
<dbReference type="Gene3D" id="3.40.50.300">
    <property type="entry name" value="P-loop containing nucleotide triphosphate hydrolases"/>
    <property type="match status" value="1"/>
</dbReference>
<dbReference type="InterPro" id="IPR027417">
    <property type="entry name" value="P-loop_NTPase"/>
</dbReference>
<name>A0A7X0HPZ3_9ACTN</name>
<dbReference type="EMBL" id="JACHEM010000056">
    <property type="protein sequence ID" value="MBB6440258.1"/>
    <property type="molecule type" value="Genomic_DNA"/>
</dbReference>
<dbReference type="GO" id="GO:0006260">
    <property type="term" value="P:DNA replication"/>
    <property type="evidence" value="ECO:0007669"/>
    <property type="project" value="TreeGrafter"/>
</dbReference>
<evidence type="ECO:0000313" key="4">
    <source>
        <dbReference type="Proteomes" id="UP000540423"/>
    </source>
</evidence>
<dbReference type="RefSeq" id="WP_185036689.1">
    <property type="nucleotide sequence ID" value="NZ_JACHEM010000056.1"/>
</dbReference>